<dbReference type="InterPro" id="IPR013539">
    <property type="entry name" value="PurB_C"/>
</dbReference>
<accession>A0A0C3XR79</accession>
<dbReference type="SUPFAM" id="SSF48557">
    <property type="entry name" value="L-aspartase-like"/>
    <property type="match status" value="1"/>
</dbReference>
<comment type="pathway">
    <text evidence="1">Purine metabolism; IMP biosynthesis via de novo pathway; 5-amino-1-(5-phospho-D-ribosyl)imidazole-4-carboxamide from 5-amino-1-(5-phospho-D-ribosyl)imidazole-4-carboxylate: step 2/2.</text>
</comment>
<keyword evidence="5" id="KW-0456">Lyase</keyword>
<sequence>MTLSHTTQIRTFNLLNSQKPTHPIPSSHLSFSFPSHFTSKSLIATNNTNMFRARSGDFELSTLTALSPLDGRYRQKIKRLLKIAEISEITEVPAFSEDAKSFLQGLIDDFAVEYFLKQNCQSNAKIAKVLEFFHFACTSEDINNLAHALMLKEAMNAVMFPVMDKIIKALCTMAKDNANVPMLSRTHGQQLFQFVTSFTNNFGEEIAIFAVTLSRERKELSQVEILGKFAGAVLNYNAHLAAYPDIETHDYMAKIFHSFIQFNNILIDFDRDVWGYISLGYFKQTTKAGEIRSSTMPHKVNPIDFENSEGNLGVANGGFSHLSMKLPISRWQRDLTDSTVLRNMGVNFGHSLLAYKSTLQGIGKLQVNEARLSEDLDQCWEVLAEPIQTLKKNQKLNQIEYYNSKKNNNRTEGNPAVSDSSRTKWLCGDTEPYEKLKELTRGKAITKESIRDFIEGLDIPQDAKAYLLKLTLHTYVG</sequence>
<dbReference type="InterPro" id="IPR022761">
    <property type="entry name" value="Fumarate_lyase_N"/>
</dbReference>
<gene>
    <name evidence="5" type="ordered locus">MTR_5g081750</name>
</gene>
<reference evidence="5 7" key="2">
    <citation type="journal article" date="2014" name="BMC Genomics">
        <title>An improved genome release (version Mt4.0) for the model legume Medicago truncatula.</title>
        <authorList>
            <person name="Tang H."/>
            <person name="Krishnakumar V."/>
            <person name="Bidwell S."/>
            <person name="Rosen B."/>
            <person name="Chan A."/>
            <person name="Zhou S."/>
            <person name="Gentzbittel L."/>
            <person name="Childs K.L."/>
            <person name="Yandell M."/>
            <person name="Gundlach H."/>
            <person name="Mayer K.F."/>
            <person name="Schwartz D.C."/>
            <person name="Town C.D."/>
        </authorList>
    </citation>
    <scope>GENOME REANNOTATION</scope>
    <source>
        <strain evidence="6 7">cv. Jemalong A17</strain>
    </source>
</reference>
<keyword evidence="7" id="KW-1185">Reference proteome</keyword>
<evidence type="ECO:0000256" key="1">
    <source>
        <dbReference type="ARBA" id="ARBA00004706"/>
    </source>
</evidence>
<dbReference type="Pfam" id="PF00206">
    <property type="entry name" value="Lyase_1"/>
    <property type="match status" value="1"/>
</dbReference>
<dbReference type="Pfam" id="PF08328">
    <property type="entry name" value="ASL_C"/>
    <property type="match status" value="2"/>
</dbReference>
<dbReference type="InterPro" id="IPR000362">
    <property type="entry name" value="Fumarate_lyase_fam"/>
</dbReference>
<evidence type="ECO:0000259" key="3">
    <source>
        <dbReference type="Pfam" id="PF00206"/>
    </source>
</evidence>
<reference evidence="6" key="3">
    <citation type="submission" date="2015-04" db="UniProtKB">
        <authorList>
            <consortium name="EnsemblPlants"/>
        </authorList>
    </citation>
    <scope>IDENTIFICATION</scope>
    <source>
        <strain evidence="6">cv. Jemalong A17</strain>
    </source>
</reference>
<name>G7KBW0_MEDTR</name>
<dbReference type="GO" id="GO:0006188">
    <property type="term" value="P:IMP biosynthetic process"/>
    <property type="evidence" value="ECO:0007669"/>
    <property type="project" value="InterPro"/>
</dbReference>
<dbReference type="PANTHER" id="PTHR43411">
    <property type="entry name" value="ADENYLOSUCCINATE LYASE"/>
    <property type="match status" value="1"/>
</dbReference>
<reference evidence="5 7" key="1">
    <citation type="journal article" date="2011" name="Nature">
        <title>The Medicago genome provides insight into the evolution of rhizobial symbioses.</title>
        <authorList>
            <person name="Young N.D."/>
            <person name="Debelle F."/>
            <person name="Oldroyd G.E."/>
            <person name="Geurts R."/>
            <person name="Cannon S.B."/>
            <person name="Udvardi M.K."/>
            <person name="Benedito V.A."/>
            <person name="Mayer K.F."/>
            <person name="Gouzy J."/>
            <person name="Schoof H."/>
            <person name="Van de Peer Y."/>
            <person name="Proost S."/>
            <person name="Cook D.R."/>
            <person name="Meyers B.C."/>
            <person name="Spannagl M."/>
            <person name="Cheung F."/>
            <person name="De Mita S."/>
            <person name="Krishnakumar V."/>
            <person name="Gundlach H."/>
            <person name="Zhou S."/>
            <person name="Mudge J."/>
            <person name="Bharti A.K."/>
            <person name="Murray J.D."/>
            <person name="Naoumkina M.A."/>
            <person name="Rosen B."/>
            <person name="Silverstein K.A."/>
            <person name="Tang H."/>
            <person name="Rombauts S."/>
            <person name="Zhao P.X."/>
            <person name="Zhou P."/>
            <person name="Barbe V."/>
            <person name="Bardou P."/>
            <person name="Bechner M."/>
            <person name="Bellec A."/>
            <person name="Berger A."/>
            <person name="Berges H."/>
            <person name="Bidwell S."/>
            <person name="Bisseling T."/>
            <person name="Choisne N."/>
            <person name="Couloux A."/>
            <person name="Denny R."/>
            <person name="Deshpande S."/>
            <person name="Dai X."/>
            <person name="Doyle J.J."/>
            <person name="Dudez A.M."/>
            <person name="Farmer A.D."/>
            <person name="Fouteau S."/>
            <person name="Franken C."/>
            <person name="Gibelin C."/>
            <person name="Gish J."/>
            <person name="Goldstein S."/>
            <person name="Gonzalez A.J."/>
            <person name="Green P.J."/>
            <person name="Hallab A."/>
            <person name="Hartog M."/>
            <person name="Hua A."/>
            <person name="Humphray S.J."/>
            <person name="Jeong D.H."/>
            <person name="Jing Y."/>
            <person name="Jocker A."/>
            <person name="Kenton S.M."/>
            <person name="Kim D.J."/>
            <person name="Klee K."/>
            <person name="Lai H."/>
            <person name="Lang C."/>
            <person name="Lin S."/>
            <person name="Macmil S.L."/>
            <person name="Magdelenat G."/>
            <person name="Matthews L."/>
            <person name="McCorrison J."/>
            <person name="Monaghan E.L."/>
            <person name="Mun J.H."/>
            <person name="Najar F.Z."/>
            <person name="Nicholson C."/>
            <person name="Noirot C."/>
            <person name="O'Bleness M."/>
            <person name="Paule C.R."/>
            <person name="Poulain J."/>
            <person name="Prion F."/>
            <person name="Qin B."/>
            <person name="Qu C."/>
            <person name="Retzel E.F."/>
            <person name="Riddle C."/>
            <person name="Sallet E."/>
            <person name="Samain S."/>
            <person name="Samson N."/>
            <person name="Sanders I."/>
            <person name="Saurat O."/>
            <person name="Scarpelli C."/>
            <person name="Schiex T."/>
            <person name="Segurens B."/>
            <person name="Severin A.J."/>
            <person name="Sherrier D.J."/>
            <person name="Shi R."/>
            <person name="Sims S."/>
            <person name="Singer S.R."/>
            <person name="Sinharoy S."/>
            <person name="Sterck L."/>
            <person name="Viollet A."/>
            <person name="Wang B.B."/>
            <person name="Wang K."/>
            <person name="Wang M."/>
            <person name="Wang X."/>
            <person name="Warfsmann J."/>
            <person name="Weissenbach J."/>
            <person name="White D.D."/>
            <person name="White J.D."/>
            <person name="Wiley G.B."/>
            <person name="Wincker P."/>
            <person name="Xing Y."/>
            <person name="Yang L."/>
            <person name="Yao Z."/>
            <person name="Ying F."/>
            <person name="Zhai J."/>
            <person name="Zhou L."/>
            <person name="Zuber A."/>
            <person name="Denarie J."/>
            <person name="Dixon R.A."/>
            <person name="May G.D."/>
            <person name="Schwartz D.C."/>
            <person name="Rogers J."/>
            <person name="Quetier F."/>
            <person name="Town C.D."/>
            <person name="Roe B.A."/>
        </authorList>
    </citation>
    <scope>NUCLEOTIDE SEQUENCE [LARGE SCALE GENOMIC DNA]</scope>
    <source>
        <strain evidence="5">A17</strain>
        <strain evidence="6 7">cv. Jemalong A17</strain>
    </source>
</reference>
<dbReference type="EMBL" id="CM001221">
    <property type="protein sequence ID" value="AES99516.2"/>
    <property type="molecule type" value="Genomic_DNA"/>
</dbReference>
<evidence type="ECO:0000259" key="4">
    <source>
        <dbReference type="Pfam" id="PF08328"/>
    </source>
</evidence>
<feature type="domain" description="Fumarate lyase N-terminal" evidence="3">
    <location>
        <begin position="125"/>
        <end position="313"/>
    </location>
</feature>
<dbReference type="PANTHER" id="PTHR43411:SF1">
    <property type="entry name" value="ADENYLOSUCCINATE LYASE"/>
    <property type="match status" value="1"/>
</dbReference>
<dbReference type="InterPro" id="IPR008948">
    <property type="entry name" value="L-Aspartase-like"/>
</dbReference>
<evidence type="ECO:0000313" key="6">
    <source>
        <dbReference type="EnsemblPlants" id="AES99516"/>
    </source>
</evidence>
<protein>
    <submittedName>
        <fullName evidence="5">Adenylosuccinate lyase</fullName>
    </submittedName>
</protein>
<evidence type="ECO:0000313" key="7">
    <source>
        <dbReference type="Proteomes" id="UP000002051"/>
    </source>
</evidence>
<dbReference type="PaxDb" id="3880-AES99516"/>
<proteinExistence type="predicted"/>
<dbReference type="eggNOG" id="KOG2700">
    <property type="taxonomic scope" value="Eukaryota"/>
</dbReference>
<evidence type="ECO:0000256" key="2">
    <source>
        <dbReference type="ARBA" id="ARBA00004734"/>
    </source>
</evidence>
<feature type="domain" description="Adenylosuccinate lyase PurB C-terminal" evidence="4">
    <location>
        <begin position="428"/>
        <end position="476"/>
    </location>
</feature>
<feature type="domain" description="Adenylosuccinate lyase PurB C-terminal" evidence="4">
    <location>
        <begin position="329"/>
        <end position="408"/>
    </location>
</feature>
<dbReference type="AlphaFoldDB" id="G7KBW0"/>
<organism evidence="5 7">
    <name type="scientific">Medicago truncatula</name>
    <name type="common">Barrel medic</name>
    <name type="synonym">Medicago tribuloides</name>
    <dbReference type="NCBI Taxonomy" id="3880"/>
    <lineage>
        <taxon>Eukaryota</taxon>
        <taxon>Viridiplantae</taxon>
        <taxon>Streptophyta</taxon>
        <taxon>Embryophyta</taxon>
        <taxon>Tracheophyta</taxon>
        <taxon>Spermatophyta</taxon>
        <taxon>Magnoliopsida</taxon>
        <taxon>eudicotyledons</taxon>
        <taxon>Gunneridae</taxon>
        <taxon>Pentapetalae</taxon>
        <taxon>rosids</taxon>
        <taxon>fabids</taxon>
        <taxon>Fabales</taxon>
        <taxon>Fabaceae</taxon>
        <taxon>Papilionoideae</taxon>
        <taxon>50 kb inversion clade</taxon>
        <taxon>NPAAA clade</taxon>
        <taxon>Hologalegina</taxon>
        <taxon>IRL clade</taxon>
        <taxon>Trifolieae</taxon>
        <taxon>Medicago</taxon>
    </lineage>
</organism>
<dbReference type="Gene3D" id="1.20.200.10">
    <property type="entry name" value="Fumarase/aspartase (Central domain)"/>
    <property type="match status" value="2"/>
</dbReference>
<dbReference type="PRINTS" id="PR00149">
    <property type="entry name" value="FUMRATELYASE"/>
</dbReference>
<dbReference type="GO" id="GO:0004018">
    <property type="term" value="F:N6-(1,2-dicarboxyethyl)AMP AMP-lyase (fumarate-forming) activity"/>
    <property type="evidence" value="ECO:0000318"/>
    <property type="project" value="GO_Central"/>
</dbReference>
<dbReference type="InterPro" id="IPR047136">
    <property type="entry name" value="PurB_bact"/>
</dbReference>
<dbReference type="Proteomes" id="UP000002051">
    <property type="component" value="Chromosome 5"/>
</dbReference>
<dbReference type="GO" id="GO:0006163">
    <property type="term" value="P:purine nucleotide metabolic process"/>
    <property type="evidence" value="ECO:0000318"/>
    <property type="project" value="GO_Central"/>
</dbReference>
<evidence type="ECO:0000313" key="5">
    <source>
        <dbReference type="EMBL" id="AES99516.2"/>
    </source>
</evidence>
<dbReference type="EnsemblPlants" id="AES99516">
    <property type="protein sequence ID" value="AES99516"/>
    <property type="gene ID" value="MTR_5g081750"/>
</dbReference>
<accession>G7KBW0</accession>
<comment type="pathway">
    <text evidence="2">Purine metabolism; AMP biosynthesis via de novo pathway; AMP from IMP: step 2/2.</text>
</comment>
<dbReference type="Gene3D" id="1.10.40.30">
    <property type="entry name" value="Fumarase/aspartase (C-terminal domain)"/>
    <property type="match status" value="1"/>
</dbReference>
<dbReference type="STRING" id="3880.G7KBW0"/>
<dbReference type="HOGENOM" id="CLU_025566_2_0_1"/>